<evidence type="ECO:0000256" key="6">
    <source>
        <dbReference type="SAM" id="MobiDB-lite"/>
    </source>
</evidence>
<evidence type="ECO:0000313" key="9">
    <source>
        <dbReference type="EMBL" id="MFH8251077.1"/>
    </source>
</evidence>
<dbReference type="PANTHER" id="PTHR30221">
    <property type="entry name" value="SMALL-CONDUCTANCE MECHANOSENSITIVE CHANNEL"/>
    <property type="match status" value="1"/>
</dbReference>
<comment type="subcellular location">
    <subcellularLocation>
        <location evidence="1">Membrane</location>
        <topology evidence="1">Multi-pass membrane protein</topology>
    </subcellularLocation>
</comment>
<comment type="similarity">
    <text evidence="2">Belongs to the MscS (TC 1.A.23) family.</text>
</comment>
<dbReference type="Gene3D" id="2.30.30.60">
    <property type="match status" value="1"/>
</dbReference>
<evidence type="ECO:0000256" key="1">
    <source>
        <dbReference type="ARBA" id="ARBA00004141"/>
    </source>
</evidence>
<dbReference type="Gene3D" id="1.10.287.1260">
    <property type="match status" value="1"/>
</dbReference>
<dbReference type="SUPFAM" id="SSF50182">
    <property type="entry name" value="Sm-like ribonucleoproteins"/>
    <property type="match status" value="1"/>
</dbReference>
<protein>
    <submittedName>
        <fullName evidence="9">Mechanosensitive ion channel family protein</fullName>
    </submittedName>
</protein>
<keyword evidence="4 7" id="KW-1133">Transmembrane helix</keyword>
<dbReference type="InterPro" id="IPR023408">
    <property type="entry name" value="MscS_beta-dom_sf"/>
</dbReference>
<proteinExistence type="inferred from homology"/>
<keyword evidence="5 7" id="KW-0472">Membrane</keyword>
<dbReference type="InterPro" id="IPR006685">
    <property type="entry name" value="MscS_channel_2nd"/>
</dbReference>
<dbReference type="RefSeq" id="WP_397556539.1">
    <property type="nucleotide sequence ID" value="NZ_JBIQWL010000004.1"/>
</dbReference>
<reference evidence="9 10" key="1">
    <citation type="submission" date="2024-09" db="EMBL/GenBank/DDBJ databases">
        <authorList>
            <person name="Pan X."/>
        </authorList>
    </citation>
    <scope>NUCLEOTIDE SEQUENCE [LARGE SCALE GENOMIC DNA]</scope>
    <source>
        <strain evidence="9 10">B2969</strain>
    </source>
</reference>
<feature type="transmembrane region" description="Helical" evidence="7">
    <location>
        <begin position="13"/>
        <end position="33"/>
    </location>
</feature>
<feature type="region of interest" description="Disordered" evidence="6">
    <location>
        <begin position="257"/>
        <end position="277"/>
    </location>
</feature>
<dbReference type="PANTHER" id="PTHR30221:SF1">
    <property type="entry name" value="SMALL-CONDUCTANCE MECHANOSENSITIVE CHANNEL"/>
    <property type="match status" value="1"/>
</dbReference>
<dbReference type="Proteomes" id="UP001610861">
    <property type="component" value="Unassembled WGS sequence"/>
</dbReference>
<dbReference type="EMBL" id="JBIQWL010000004">
    <property type="protein sequence ID" value="MFH8251077.1"/>
    <property type="molecule type" value="Genomic_DNA"/>
</dbReference>
<evidence type="ECO:0000256" key="2">
    <source>
        <dbReference type="ARBA" id="ARBA00008017"/>
    </source>
</evidence>
<dbReference type="InterPro" id="IPR011014">
    <property type="entry name" value="MscS_channel_TM-2"/>
</dbReference>
<comment type="caution">
    <text evidence="9">The sequence shown here is derived from an EMBL/GenBank/DDBJ whole genome shotgun (WGS) entry which is preliminary data.</text>
</comment>
<dbReference type="InterPro" id="IPR010920">
    <property type="entry name" value="LSM_dom_sf"/>
</dbReference>
<feature type="compositionally biased region" description="Pro residues" evidence="6">
    <location>
        <begin position="267"/>
        <end position="277"/>
    </location>
</feature>
<gene>
    <name evidence="9" type="ORF">ACH3VR_11975</name>
</gene>
<accession>A0ABW7QA35</accession>
<feature type="domain" description="Mechanosensitive ion channel MscS" evidence="8">
    <location>
        <begin position="100"/>
        <end position="170"/>
    </location>
</feature>
<organism evidence="9 10">
    <name type="scientific">Microbacterium alkaliflavum</name>
    <dbReference type="NCBI Taxonomy" id="3248839"/>
    <lineage>
        <taxon>Bacteria</taxon>
        <taxon>Bacillati</taxon>
        <taxon>Actinomycetota</taxon>
        <taxon>Actinomycetes</taxon>
        <taxon>Micrococcales</taxon>
        <taxon>Microbacteriaceae</taxon>
        <taxon>Microbacterium</taxon>
    </lineage>
</organism>
<sequence>MDLSTLLPTTVEWWQVLVAVVVVIAGWVLSRLARKATVSLLRRAPSVSELVSTFIGRFVSYTIVLLSVGVALAVLGVNMQPLLAIAVVLAVVAVLVLRGVADNFAAGVLIQASRPVVLGDEVQVEGVDGKPITGVVTDLNSRTVVLETYDGRTVHVPNAKMVAEPIVNHSTRGLRRSEVQVRAERAGAGVDDLLARLAAAAASVPGVSAEQPARTIAVSISPERLTARVLFWHAPADGLTVVGGVVRAVSTALAGAGADGTVTSDPGLPPLVPSDSV</sequence>
<dbReference type="Pfam" id="PF00924">
    <property type="entry name" value="MS_channel_2nd"/>
    <property type="match status" value="1"/>
</dbReference>
<evidence type="ECO:0000313" key="10">
    <source>
        <dbReference type="Proteomes" id="UP001610861"/>
    </source>
</evidence>
<evidence type="ECO:0000256" key="4">
    <source>
        <dbReference type="ARBA" id="ARBA00022989"/>
    </source>
</evidence>
<evidence type="ECO:0000256" key="3">
    <source>
        <dbReference type="ARBA" id="ARBA00022692"/>
    </source>
</evidence>
<dbReference type="SUPFAM" id="SSF82861">
    <property type="entry name" value="Mechanosensitive channel protein MscS (YggB), transmembrane region"/>
    <property type="match status" value="1"/>
</dbReference>
<evidence type="ECO:0000256" key="7">
    <source>
        <dbReference type="SAM" id="Phobius"/>
    </source>
</evidence>
<feature type="transmembrane region" description="Helical" evidence="7">
    <location>
        <begin position="54"/>
        <end position="76"/>
    </location>
</feature>
<feature type="transmembrane region" description="Helical" evidence="7">
    <location>
        <begin position="82"/>
        <end position="101"/>
    </location>
</feature>
<dbReference type="InterPro" id="IPR045275">
    <property type="entry name" value="MscS_archaea/bacteria_type"/>
</dbReference>
<name>A0ABW7QA35_9MICO</name>
<evidence type="ECO:0000259" key="8">
    <source>
        <dbReference type="Pfam" id="PF00924"/>
    </source>
</evidence>
<evidence type="ECO:0000256" key="5">
    <source>
        <dbReference type="ARBA" id="ARBA00023136"/>
    </source>
</evidence>
<keyword evidence="10" id="KW-1185">Reference proteome</keyword>
<keyword evidence="3 7" id="KW-0812">Transmembrane</keyword>